<dbReference type="PRINTS" id="PR01950">
    <property type="entry name" value="LANCSUPER"/>
</dbReference>
<evidence type="ECO:0000313" key="4">
    <source>
        <dbReference type="Proteomes" id="UP001602123"/>
    </source>
</evidence>
<dbReference type="InterPro" id="IPR057929">
    <property type="entry name" value="RamC_N"/>
</dbReference>
<reference evidence="3 4" key="1">
    <citation type="submission" date="2024-10" db="EMBL/GenBank/DDBJ databases">
        <title>The Natural Products Discovery Center: Release of the First 8490 Sequenced Strains for Exploring Actinobacteria Biosynthetic Diversity.</title>
        <authorList>
            <person name="Kalkreuter E."/>
            <person name="Kautsar S.A."/>
            <person name="Yang D."/>
            <person name="Bader C.D."/>
            <person name="Teijaro C.N."/>
            <person name="Fluegel L."/>
            <person name="Davis C.M."/>
            <person name="Simpson J.R."/>
            <person name="Lauterbach L."/>
            <person name="Steele A.D."/>
            <person name="Gui C."/>
            <person name="Meng S."/>
            <person name="Li G."/>
            <person name="Viehrig K."/>
            <person name="Ye F."/>
            <person name="Su P."/>
            <person name="Kiefer A.F."/>
            <person name="Nichols A."/>
            <person name="Cepeda A.J."/>
            <person name="Yan W."/>
            <person name="Fan B."/>
            <person name="Jiang Y."/>
            <person name="Adhikari A."/>
            <person name="Zheng C.-J."/>
            <person name="Schuster L."/>
            <person name="Cowan T.M."/>
            <person name="Smanski M.J."/>
            <person name="Chevrette M.G."/>
            <person name="De Carvalho L.P.S."/>
            <person name="Shen B."/>
        </authorList>
    </citation>
    <scope>NUCLEOTIDE SEQUENCE [LARGE SCALE GENOMIC DNA]</scope>
    <source>
        <strain evidence="3 4">NPDC001650</strain>
    </source>
</reference>
<dbReference type="SMART" id="SM01260">
    <property type="entry name" value="LANC_like"/>
    <property type="match status" value="1"/>
</dbReference>
<dbReference type="EMBL" id="JBIAUT010000006">
    <property type="protein sequence ID" value="MFF4218279.1"/>
    <property type="molecule type" value="Genomic_DNA"/>
</dbReference>
<feature type="compositionally biased region" description="Gly residues" evidence="1">
    <location>
        <begin position="966"/>
        <end position="976"/>
    </location>
</feature>
<evidence type="ECO:0000259" key="2">
    <source>
        <dbReference type="PROSITE" id="PS50011"/>
    </source>
</evidence>
<feature type="compositionally biased region" description="Basic and acidic residues" evidence="1">
    <location>
        <begin position="936"/>
        <end position="956"/>
    </location>
</feature>
<dbReference type="PANTHER" id="PTHR12736">
    <property type="entry name" value="LANC-LIKE PROTEIN"/>
    <property type="match status" value="1"/>
</dbReference>
<dbReference type="RefSeq" id="WP_388628374.1">
    <property type="nucleotide sequence ID" value="NZ_JBIAUT010000006.1"/>
</dbReference>
<dbReference type="Gene3D" id="3.30.200.20">
    <property type="entry name" value="Phosphorylase Kinase, domain 1"/>
    <property type="match status" value="1"/>
</dbReference>
<dbReference type="Pfam" id="PF25816">
    <property type="entry name" value="RamC_N"/>
    <property type="match status" value="1"/>
</dbReference>
<protein>
    <submittedName>
        <fullName evidence="3">Class IV lanthionine synthetase LanL</fullName>
    </submittedName>
</protein>
<dbReference type="Pfam" id="PF00069">
    <property type="entry name" value="Pkinase"/>
    <property type="match status" value="1"/>
</dbReference>
<keyword evidence="4" id="KW-1185">Reference proteome</keyword>
<proteinExistence type="predicted"/>
<dbReference type="PROSITE" id="PS50011">
    <property type="entry name" value="PROTEIN_KINASE_DOM"/>
    <property type="match status" value="1"/>
</dbReference>
<organism evidence="3 4">
    <name type="scientific">Streptomyces nondiastaticus</name>
    <dbReference type="NCBI Taxonomy" id="3154512"/>
    <lineage>
        <taxon>Bacteria</taxon>
        <taxon>Bacillati</taxon>
        <taxon>Actinomycetota</taxon>
        <taxon>Actinomycetes</taxon>
        <taxon>Kitasatosporales</taxon>
        <taxon>Streptomycetaceae</taxon>
        <taxon>Streptomyces</taxon>
    </lineage>
</organism>
<dbReference type="Pfam" id="PF05147">
    <property type="entry name" value="LANC_like"/>
    <property type="match status" value="1"/>
</dbReference>
<dbReference type="Gene3D" id="1.50.10.20">
    <property type="match status" value="1"/>
</dbReference>
<feature type="compositionally biased region" description="Low complexity" evidence="1">
    <location>
        <begin position="977"/>
        <end position="986"/>
    </location>
</feature>
<name>A0ABW6U3S3_9ACTN</name>
<dbReference type="CDD" id="cd04791">
    <property type="entry name" value="LanC_SerThrkinase"/>
    <property type="match status" value="1"/>
</dbReference>
<feature type="domain" description="Protein kinase" evidence="2">
    <location>
        <begin position="214"/>
        <end position="477"/>
    </location>
</feature>
<dbReference type="NCBIfam" id="NF038150">
    <property type="entry name" value="lanthi_synth_IV"/>
    <property type="match status" value="1"/>
</dbReference>
<evidence type="ECO:0000313" key="3">
    <source>
        <dbReference type="EMBL" id="MFF4218279.1"/>
    </source>
</evidence>
<feature type="region of interest" description="Disordered" evidence="1">
    <location>
        <begin position="930"/>
        <end position="986"/>
    </location>
</feature>
<dbReference type="SUPFAM" id="SSF158745">
    <property type="entry name" value="LanC-like"/>
    <property type="match status" value="1"/>
</dbReference>
<dbReference type="InterPro" id="IPR011009">
    <property type="entry name" value="Kinase-like_dom_sf"/>
</dbReference>
<dbReference type="SMART" id="SM00220">
    <property type="entry name" value="S_TKc"/>
    <property type="match status" value="1"/>
</dbReference>
<dbReference type="Gene3D" id="1.10.510.10">
    <property type="entry name" value="Transferase(Phosphotransferase) domain 1"/>
    <property type="match status" value="1"/>
</dbReference>
<comment type="caution">
    <text evidence="3">The sequence shown here is derived from an EMBL/GenBank/DDBJ whole genome shotgun (WGS) entry which is preliminary data.</text>
</comment>
<accession>A0ABW6U3S3</accession>
<dbReference type="InterPro" id="IPR000719">
    <property type="entry name" value="Prot_kinase_dom"/>
</dbReference>
<dbReference type="InterPro" id="IPR007822">
    <property type="entry name" value="LANC-like"/>
</dbReference>
<sequence>MTVSPQASYQSVALRILGAERSAWTLRDSETWCMVTPVGYRPRRQGWKLHLSATVGSAHQVLRGAAGVLVAHGCAFKFAVSPRVTADLTSVRAPREHSGKFLTVYPADDDQLRTLAEELHRATLGLPGPAILSDRRYRPDSLVHYRFGCFSPPRELDDEGFYRGRLQAPDGTLTTDERNAWFSPPAWARPPFDPPVRAGGRRDRGGPVLIAGRYLVREAVRHSNRGGVYRARDEHTGEDVLLKEARAHVGAQPGGSDARDWLRYEAGVLARLAPQGMAPAPREVFEAGGHVFLAEDLIDGENLHRWSAEEASRNGGLLPVPAAWRLARELTRLVGDVHAAGFVLRDLKPTNVVMRPDGTPVLVDLECAVRTGTTVHVAGTQGFTAPEHLSGAGTGPAPGPEADCFSLGATLLHATAGINPLLAPDAPPARSAGDRLAVMVEAAAGDCPALAALAPLVLGLTADAPARWPLEKAAAFLRAGTGAETGTRTPVGAVTAAGAGTATEAGTAAEAGTSARGKARARVRARTGIGPPAAAESPGAPLPLLQGSALDRLLHDGLGLIAATADPEAVHLWPRPRSLPEGDPCNVQQGAAGVLAVLDRAVRTGEAPALLPLLRTAAHWIDAQLALPGRVLPGLYFGRSGTAWALHDAALTLGDPGLADRARAYALRIPLEWPDPDVCHGLAGAGTAQLHLWHATGDPRFAERASQCADGVLRRTMEAEGGVDWLPGPPHRRELAGSASYGFAHGVAGLVAFLLAAGRDLDRPELVDIAIGGGHALCAVAERRGDIAVWPKGPGRTERQGLDFWCNGASGIGTALVRLWQVTGDPLFREYAERAARAAHRDRWRVGPGSCHGVAGNAQLLVDLADMTSDAAYRDQAAEAAYCLYARAAVLQDGRLAVPDDTLREFCVSYQVGLAGALDLLLRLKHGGGRPWMTDRTSRAERTSRVERTSRADRTGPRTAGPRPGPGGGGGRGGTGPATAGTAGDR</sequence>
<dbReference type="SUPFAM" id="SSF56112">
    <property type="entry name" value="Protein kinase-like (PK-like)"/>
    <property type="match status" value="1"/>
</dbReference>
<dbReference type="Proteomes" id="UP001602123">
    <property type="component" value="Unassembled WGS sequence"/>
</dbReference>
<dbReference type="PANTHER" id="PTHR12736:SF7">
    <property type="entry name" value="LANC-LIKE PROTEIN 3"/>
    <property type="match status" value="1"/>
</dbReference>
<gene>
    <name evidence="3" type="primary">lanL</name>
    <name evidence="3" type="ORF">ACFYZM_18630</name>
</gene>
<evidence type="ECO:0000256" key="1">
    <source>
        <dbReference type="SAM" id="MobiDB-lite"/>
    </source>
</evidence>
<dbReference type="InterPro" id="IPR058053">
    <property type="entry name" value="RamC_C"/>
</dbReference>